<gene>
    <name evidence="3" type="ORF">KCG44_00950</name>
</gene>
<dbReference type="Pfam" id="PF01323">
    <property type="entry name" value="DSBA"/>
    <property type="match status" value="1"/>
</dbReference>
<dbReference type="CDD" id="cd03022">
    <property type="entry name" value="DsbA_HCCA_Iso"/>
    <property type="match status" value="1"/>
</dbReference>
<reference evidence="3 4" key="1">
    <citation type="submission" date="2021-04" db="EMBL/GenBank/DDBJ databases">
        <authorList>
            <person name="Pira H."/>
            <person name="Risdian C."/>
            <person name="Wink J."/>
        </authorList>
    </citation>
    <scope>NUCLEOTIDE SEQUENCE [LARGE SCALE GENOMIC DNA]</scope>
    <source>
        <strain evidence="3 4">WHA3</strain>
    </source>
</reference>
<comment type="caution">
    <text evidence="3">The sequence shown here is derived from an EMBL/GenBank/DDBJ whole genome shotgun (WGS) entry which is preliminary data.</text>
</comment>
<name>A0ABS6SAD8_9SPHN</name>
<keyword evidence="4" id="KW-1185">Reference proteome</keyword>
<feature type="domain" description="DSBA-like thioredoxin" evidence="2">
    <location>
        <begin position="4"/>
        <end position="198"/>
    </location>
</feature>
<dbReference type="GO" id="GO:0016853">
    <property type="term" value="F:isomerase activity"/>
    <property type="evidence" value="ECO:0007669"/>
    <property type="project" value="UniProtKB-KW"/>
</dbReference>
<evidence type="ECO:0000259" key="2">
    <source>
        <dbReference type="Pfam" id="PF01323"/>
    </source>
</evidence>
<dbReference type="PANTHER" id="PTHR42943">
    <property type="entry name" value="GLUTATHIONE S-TRANSFERASE KAPPA"/>
    <property type="match status" value="1"/>
</dbReference>
<sequence>MAKTLEFLIDLVSPNAYLAWYPVKDLLKRTGAELKITPVFLGGIMKLTGNRPPMIANAGIKGKNEYFMLEMRRFQAKHALAKFAMNPHFPFMTIAVQRMMCAAVRDGRGTEFIELMLPHAWENGANLGDVAVLKKILAASDFDADAMAAAAGDAAIKAELLANTEGAVARGVFGIPSFFVGDELYFGKDRLDGVEDALG</sequence>
<evidence type="ECO:0000313" key="3">
    <source>
        <dbReference type="EMBL" id="MBV7255344.1"/>
    </source>
</evidence>
<dbReference type="InterPro" id="IPR051924">
    <property type="entry name" value="GST_Kappa/NadH"/>
</dbReference>
<proteinExistence type="inferred from homology"/>
<dbReference type="Proteomes" id="UP000722336">
    <property type="component" value="Unassembled WGS sequence"/>
</dbReference>
<dbReference type="InterPro" id="IPR014440">
    <property type="entry name" value="HCCAis_GSTk"/>
</dbReference>
<dbReference type="InterPro" id="IPR044087">
    <property type="entry name" value="NahD-like"/>
</dbReference>
<comment type="similarity">
    <text evidence="1">Belongs to the GST superfamily. NadH family.</text>
</comment>
<dbReference type="EC" id="5.99.1.4" evidence="1"/>
<dbReference type="PIRSF" id="PIRSF006386">
    <property type="entry name" value="HCCAis_GSTk"/>
    <property type="match status" value="1"/>
</dbReference>
<evidence type="ECO:0000313" key="4">
    <source>
        <dbReference type="Proteomes" id="UP000722336"/>
    </source>
</evidence>
<dbReference type="RefSeq" id="WP_218443638.1">
    <property type="nucleotide sequence ID" value="NZ_JAGSPA010000001.1"/>
</dbReference>
<dbReference type="EMBL" id="JAGSPA010000001">
    <property type="protein sequence ID" value="MBV7255344.1"/>
    <property type="molecule type" value="Genomic_DNA"/>
</dbReference>
<accession>A0ABS6SAD8</accession>
<dbReference type="InterPro" id="IPR001853">
    <property type="entry name" value="DSBA-like_thioredoxin_dom"/>
</dbReference>
<comment type="catalytic activity">
    <reaction evidence="1">
        <text>2-hydroxychromene-2-carboxylate = (3E)-4-(2-hydroxyphenyl)-2-oxobut-3-enoate</text>
        <dbReference type="Rhea" id="RHEA:27401"/>
        <dbReference type="ChEBI" id="CHEBI:59350"/>
        <dbReference type="ChEBI" id="CHEBI:59353"/>
        <dbReference type="EC" id="5.99.1.4"/>
    </reaction>
</comment>
<keyword evidence="1 3" id="KW-0413">Isomerase</keyword>
<organism evidence="3 4">
    <name type="scientific">Pacificimonas pallii</name>
    <dbReference type="NCBI Taxonomy" id="2827236"/>
    <lineage>
        <taxon>Bacteria</taxon>
        <taxon>Pseudomonadati</taxon>
        <taxon>Pseudomonadota</taxon>
        <taxon>Alphaproteobacteria</taxon>
        <taxon>Sphingomonadales</taxon>
        <taxon>Sphingosinicellaceae</taxon>
        <taxon>Pacificimonas</taxon>
    </lineage>
</organism>
<evidence type="ECO:0000256" key="1">
    <source>
        <dbReference type="PIRNR" id="PIRNR006386"/>
    </source>
</evidence>
<protein>
    <recommendedName>
        <fullName evidence="1">2-hydroxychromene-2-carboxylate isomerase</fullName>
        <ecNumber evidence="1">5.99.1.4</ecNumber>
    </recommendedName>
</protein>
<dbReference type="PANTHER" id="PTHR42943:SF2">
    <property type="entry name" value="GLUTATHIONE S-TRANSFERASE KAPPA 1"/>
    <property type="match status" value="1"/>
</dbReference>